<evidence type="ECO:0000313" key="1">
    <source>
        <dbReference type="EMBL" id="EEQ98071.1"/>
    </source>
</evidence>
<name>C5LZ62_PERM5</name>
<evidence type="ECO:0000313" key="2">
    <source>
        <dbReference type="Proteomes" id="UP000007800"/>
    </source>
</evidence>
<proteinExistence type="predicted"/>
<dbReference type="AlphaFoldDB" id="C5LZ62"/>
<organism evidence="2">
    <name type="scientific">Perkinsus marinus (strain ATCC 50983 / TXsc)</name>
    <dbReference type="NCBI Taxonomy" id="423536"/>
    <lineage>
        <taxon>Eukaryota</taxon>
        <taxon>Sar</taxon>
        <taxon>Alveolata</taxon>
        <taxon>Perkinsozoa</taxon>
        <taxon>Perkinsea</taxon>
        <taxon>Perkinsida</taxon>
        <taxon>Perkinsidae</taxon>
        <taxon>Perkinsus</taxon>
    </lineage>
</organism>
<keyword evidence="2" id="KW-1185">Reference proteome</keyword>
<dbReference type="GeneID" id="9040496"/>
<gene>
    <name evidence="1" type="ORF">Pmar_PMAR016148</name>
</gene>
<reference evidence="1 2" key="1">
    <citation type="submission" date="2008-07" db="EMBL/GenBank/DDBJ databases">
        <authorList>
            <person name="El-Sayed N."/>
            <person name="Caler E."/>
            <person name="Inman J."/>
            <person name="Amedeo P."/>
            <person name="Hass B."/>
            <person name="Wortman J."/>
        </authorList>
    </citation>
    <scope>NUCLEOTIDE SEQUENCE [LARGE SCALE GENOMIC DNA]</scope>
    <source>
        <strain evidence="2">ATCC 50983 / TXsc</strain>
    </source>
</reference>
<accession>C5LZ62</accession>
<protein>
    <submittedName>
        <fullName evidence="1">Uncharacterized protein</fullName>
    </submittedName>
</protein>
<dbReference type="EMBL" id="GG686838">
    <property type="protein sequence ID" value="EEQ98071.1"/>
    <property type="molecule type" value="Genomic_DNA"/>
</dbReference>
<sequence>MSSMIFAPESRIRMSTQVDADLTVLATGSDLLSLAASHAFAGDGGAFSLVDSLQTASVNPSFRILFSSTADGKKEDNKVVLTTISGVADGQAAQH</sequence>
<dbReference type="RefSeq" id="XP_002765354.1">
    <property type="nucleotide sequence ID" value="XM_002765308.1"/>
</dbReference>
<dbReference type="InParanoid" id="C5LZ62"/>
<dbReference type="Proteomes" id="UP000007800">
    <property type="component" value="Unassembled WGS sequence"/>
</dbReference>